<dbReference type="Gene3D" id="3.80.10.10">
    <property type="entry name" value="Ribonuclease Inhibitor"/>
    <property type="match status" value="1"/>
</dbReference>
<dbReference type="Proteomes" id="UP000289738">
    <property type="component" value="Chromosome A05"/>
</dbReference>
<protein>
    <recommendedName>
        <fullName evidence="3">Disease resistance protein</fullName>
    </recommendedName>
</protein>
<gene>
    <name evidence="1" type="ORF">Ahy_A05g023536</name>
</gene>
<proteinExistence type="predicted"/>
<dbReference type="InterPro" id="IPR032675">
    <property type="entry name" value="LRR_dom_sf"/>
</dbReference>
<evidence type="ECO:0000313" key="2">
    <source>
        <dbReference type="Proteomes" id="UP000289738"/>
    </source>
</evidence>
<keyword evidence="2" id="KW-1185">Reference proteome</keyword>
<reference evidence="1 2" key="1">
    <citation type="submission" date="2019-01" db="EMBL/GenBank/DDBJ databases">
        <title>Sequencing of cultivated peanut Arachis hypogaea provides insights into genome evolution and oil improvement.</title>
        <authorList>
            <person name="Chen X."/>
        </authorList>
    </citation>
    <scope>NUCLEOTIDE SEQUENCE [LARGE SCALE GENOMIC DNA]</scope>
    <source>
        <strain evidence="2">cv. Fuhuasheng</strain>
        <tissue evidence="1">Leaves</tissue>
    </source>
</reference>
<comment type="caution">
    <text evidence="1">The sequence shown here is derived from an EMBL/GenBank/DDBJ whole genome shotgun (WGS) entry which is preliminary data.</text>
</comment>
<dbReference type="SUPFAM" id="SSF52058">
    <property type="entry name" value="L domain-like"/>
    <property type="match status" value="1"/>
</dbReference>
<accession>A0A445D4B9</accession>
<dbReference type="AlphaFoldDB" id="A0A445D4B9"/>
<name>A0A445D4B9_ARAHY</name>
<organism evidence="1 2">
    <name type="scientific">Arachis hypogaea</name>
    <name type="common">Peanut</name>
    <dbReference type="NCBI Taxonomy" id="3818"/>
    <lineage>
        <taxon>Eukaryota</taxon>
        <taxon>Viridiplantae</taxon>
        <taxon>Streptophyta</taxon>
        <taxon>Embryophyta</taxon>
        <taxon>Tracheophyta</taxon>
        <taxon>Spermatophyta</taxon>
        <taxon>Magnoliopsida</taxon>
        <taxon>eudicotyledons</taxon>
        <taxon>Gunneridae</taxon>
        <taxon>Pentapetalae</taxon>
        <taxon>rosids</taxon>
        <taxon>fabids</taxon>
        <taxon>Fabales</taxon>
        <taxon>Fabaceae</taxon>
        <taxon>Papilionoideae</taxon>
        <taxon>50 kb inversion clade</taxon>
        <taxon>dalbergioids sensu lato</taxon>
        <taxon>Dalbergieae</taxon>
        <taxon>Pterocarpus clade</taxon>
        <taxon>Arachis</taxon>
    </lineage>
</organism>
<evidence type="ECO:0008006" key="3">
    <source>
        <dbReference type="Google" id="ProtNLM"/>
    </source>
</evidence>
<sequence length="124" mass="14387">MPGKRSRLWFYKDIEYRKLRNFSPVINLASLETLGLFGCSSLEKFLKIPKKMKNLEELSLIGTDIKDLPCSFCNLYRLHRSDLEKNEMYGIPSVIGMIPRLSWCNITLGGNKGRVSREKEKEEN</sequence>
<dbReference type="EMBL" id="SDMP01000005">
    <property type="protein sequence ID" value="RYR57850.1"/>
    <property type="molecule type" value="Genomic_DNA"/>
</dbReference>
<evidence type="ECO:0000313" key="1">
    <source>
        <dbReference type="EMBL" id="RYR57850.1"/>
    </source>
</evidence>